<protein>
    <submittedName>
        <fullName evidence="1">Uncharacterized protein</fullName>
    </submittedName>
</protein>
<evidence type="ECO:0000313" key="2">
    <source>
        <dbReference type="Proteomes" id="UP000017836"/>
    </source>
</evidence>
<gene>
    <name evidence="1" type="ORF">AMTR_s00060p00122460</name>
</gene>
<sequence length="99" mass="11383">MSSPNFPRQLSISLNPDLTIAILRSRDHTIDIPLAEDFEEGAHEASLEAEGDEDPDIKEVTRLRESMKKLCREVDYHQHMFQYYKGEADHAKETLALVK</sequence>
<dbReference type="EMBL" id="KI397373">
    <property type="protein sequence ID" value="ERM95860.1"/>
    <property type="molecule type" value="Genomic_DNA"/>
</dbReference>
<dbReference type="Proteomes" id="UP000017836">
    <property type="component" value="Unassembled WGS sequence"/>
</dbReference>
<organism evidence="1 2">
    <name type="scientific">Amborella trichopoda</name>
    <dbReference type="NCBI Taxonomy" id="13333"/>
    <lineage>
        <taxon>Eukaryota</taxon>
        <taxon>Viridiplantae</taxon>
        <taxon>Streptophyta</taxon>
        <taxon>Embryophyta</taxon>
        <taxon>Tracheophyta</taxon>
        <taxon>Spermatophyta</taxon>
        <taxon>Magnoliopsida</taxon>
        <taxon>Amborellales</taxon>
        <taxon>Amborellaceae</taxon>
        <taxon>Amborella</taxon>
    </lineage>
</organism>
<keyword evidence="2" id="KW-1185">Reference proteome</keyword>
<dbReference type="AlphaFoldDB" id="W1NKX1"/>
<dbReference type="HOGENOM" id="CLU_147624_0_0_1"/>
<proteinExistence type="predicted"/>
<name>W1NKX1_AMBTC</name>
<accession>W1NKX1</accession>
<dbReference type="Gramene" id="ERM95860">
    <property type="protein sequence ID" value="ERM95860"/>
    <property type="gene ID" value="AMTR_s00060p00122460"/>
</dbReference>
<reference evidence="2" key="1">
    <citation type="journal article" date="2013" name="Science">
        <title>The Amborella genome and the evolution of flowering plants.</title>
        <authorList>
            <consortium name="Amborella Genome Project"/>
        </authorList>
    </citation>
    <scope>NUCLEOTIDE SEQUENCE [LARGE SCALE GENOMIC DNA]</scope>
</reference>
<evidence type="ECO:0000313" key="1">
    <source>
        <dbReference type="EMBL" id="ERM95860.1"/>
    </source>
</evidence>